<gene>
    <name evidence="8" type="primary">U70</name>
</gene>
<dbReference type="HAMAP" id="MF_04009">
    <property type="entry name" value="HSV_AN"/>
    <property type="match status" value="1"/>
</dbReference>
<dbReference type="GO" id="GO:0004519">
    <property type="term" value="F:endonuclease activity"/>
    <property type="evidence" value="ECO:0007669"/>
    <property type="project" value="UniProtKB-KW"/>
</dbReference>
<accession>U3GTG1</accession>
<keyword evidence="1" id="KW-1048">Host nucleus</keyword>
<sequence length="489" mass="56076">MESNEGLRKALEVMDKNSFELFLMENFIGYQDVRKIPFCSIKLVYIQYILNKYNSTSGYVVGEGFLKMFHDMYCGDVVCDCDLADVRDEDVTARCIGMAERLRRTGRTEKLLMKCLEKETRGQVNNVFWHILRKFTLTATKFFTICTSRIVPGESLAPYSGDASMFGNRHEGLVKCLVETWVEYKREPIKGGLGLLIDPTSGLLGASIDLCYGVDEFENLLTVGEGARIYEIKCRYKYLRTRDDSFVQALLQDPSEQSFARFILSHPVPGIEYREKNSIPFSKEFLVTRDVAYRLRKRKRACTLPAIIKKEITDIISLNENERSLVVLFDCVEKKCSDGGTAASVLELFERKRFNINAFINPRHTYFYQVLIQQYILSQYYIRDHVNPEEIRESDLPVSRIVSAILRKRSVDEEGLILHVGTETFLSEDIPLAIIVTPVVFDPKFVTNSITSSIEIWQKDLARRTGLSLWVRSAVSEYAASYLARPQTP</sequence>
<keyword evidence="2" id="KW-0945">Host-virus interaction</keyword>
<dbReference type="Gene3D" id="1.20.120.860">
    <property type="entry name" value="Herpesvirus alkaline exonuclease, N-terminal domain"/>
    <property type="match status" value="1"/>
</dbReference>
<dbReference type="KEGG" id="vg:16747457"/>
<dbReference type="InterPro" id="IPR011335">
    <property type="entry name" value="Restrct_endonuc-II-like"/>
</dbReference>
<evidence type="ECO:0000256" key="2">
    <source>
        <dbReference type="ARBA" id="ARBA00022581"/>
    </source>
</evidence>
<keyword evidence="9" id="KW-1185">Reference proteome</keyword>
<keyword evidence="7" id="KW-1035">Host cytoplasm</keyword>
<evidence type="ECO:0000256" key="7">
    <source>
        <dbReference type="ARBA" id="ARBA00023200"/>
    </source>
</evidence>
<dbReference type="EMBL" id="KF017583">
    <property type="protein sequence ID" value="AGT99262.1"/>
    <property type="molecule type" value="Genomic_DNA"/>
</dbReference>
<proteinExistence type="inferred from homology"/>
<dbReference type="Proteomes" id="UP000243849">
    <property type="component" value="Segment"/>
</dbReference>
<organism evidence="8 9">
    <name type="scientific">Suid betaherpesvirus 2</name>
    <dbReference type="NCBI Taxonomy" id="1608255"/>
    <lineage>
        <taxon>Viruses</taxon>
        <taxon>Duplodnaviria</taxon>
        <taxon>Heunggongvirae</taxon>
        <taxon>Peploviricota</taxon>
        <taxon>Herviviricetes</taxon>
        <taxon>Herpesvirales</taxon>
        <taxon>Orthoherpesviridae</taxon>
        <taxon>Betaherpesvirinae</taxon>
        <taxon>Roseolovirus</taxon>
        <taxon>Roseolovirus suidbeta2</taxon>
    </lineage>
</organism>
<evidence type="ECO:0000256" key="6">
    <source>
        <dbReference type="ARBA" id="ARBA00022839"/>
    </source>
</evidence>
<dbReference type="GeneID" id="16747457"/>
<evidence type="ECO:0000256" key="5">
    <source>
        <dbReference type="ARBA" id="ARBA00022801"/>
    </source>
</evidence>
<dbReference type="InterPro" id="IPR034720">
    <property type="entry name" value="Viral_alk_exo"/>
</dbReference>
<name>U3GTG1_9BETA</name>
<dbReference type="GO" id="GO:0003677">
    <property type="term" value="F:DNA binding"/>
    <property type="evidence" value="ECO:0007669"/>
    <property type="project" value="InterPro"/>
</dbReference>
<keyword evidence="4" id="KW-0255">Endonuclease</keyword>
<evidence type="ECO:0000256" key="3">
    <source>
        <dbReference type="ARBA" id="ARBA00022722"/>
    </source>
</evidence>
<keyword evidence="3" id="KW-0540">Nuclease</keyword>
<dbReference type="PRINTS" id="PR00924">
    <property type="entry name" value="ALKEXNUCLASE"/>
</dbReference>
<evidence type="ECO:0000256" key="4">
    <source>
        <dbReference type="ARBA" id="ARBA00022759"/>
    </source>
</evidence>
<keyword evidence="6 8" id="KW-0269">Exonuclease</keyword>
<reference evidence="8 9" key="1">
    <citation type="submission" date="2013-05" db="EMBL/GenBank/DDBJ databases">
        <title>Genome organization and molecular characterization of porcine cytomegalovirus.</title>
        <authorList>
            <person name="Gu W."/>
            <person name="Zhou L."/>
            <person name="Ge X."/>
            <person name="Guo X."/>
            <person name="Yang H."/>
        </authorList>
    </citation>
    <scope>NUCLEOTIDE SEQUENCE [LARGE SCALE GENOMIC DNA]</scope>
    <source>
        <strain evidence="8 9">BJ09</strain>
    </source>
</reference>
<dbReference type="GO" id="GO:0004527">
    <property type="term" value="F:exonuclease activity"/>
    <property type="evidence" value="ECO:0007669"/>
    <property type="project" value="UniProtKB-KW"/>
</dbReference>
<dbReference type="RefSeq" id="YP_008493007.1">
    <property type="nucleotide sequence ID" value="NC_022233.1"/>
</dbReference>
<dbReference type="SUPFAM" id="SSF52980">
    <property type="entry name" value="Restriction endonuclease-like"/>
    <property type="match status" value="1"/>
</dbReference>
<dbReference type="OrthoDB" id="4574at10239"/>
<dbReference type="InterPro" id="IPR001616">
    <property type="entry name" value="Herpes_alk_exo"/>
</dbReference>
<evidence type="ECO:0000313" key="9">
    <source>
        <dbReference type="Proteomes" id="UP000243849"/>
    </source>
</evidence>
<evidence type="ECO:0000256" key="1">
    <source>
        <dbReference type="ARBA" id="ARBA00022562"/>
    </source>
</evidence>
<protein>
    <submittedName>
        <fullName evidence="8">Alkaline exonuclease</fullName>
    </submittedName>
</protein>
<dbReference type="Pfam" id="PF01771">
    <property type="entry name" value="Viral_alk_exo"/>
    <property type="match status" value="1"/>
</dbReference>
<keyword evidence="5" id="KW-0378">Hydrolase</keyword>
<evidence type="ECO:0000313" key="8">
    <source>
        <dbReference type="EMBL" id="AGT99262.1"/>
    </source>
</evidence>